<organism evidence="1 2">
    <name type="scientific">Stigmatella aurantiaca</name>
    <dbReference type="NCBI Taxonomy" id="41"/>
    <lineage>
        <taxon>Bacteria</taxon>
        <taxon>Pseudomonadati</taxon>
        <taxon>Myxococcota</taxon>
        <taxon>Myxococcia</taxon>
        <taxon>Myxococcales</taxon>
        <taxon>Cystobacterineae</taxon>
        <taxon>Archangiaceae</taxon>
        <taxon>Stigmatella</taxon>
    </lineage>
</organism>
<evidence type="ECO:0000313" key="2">
    <source>
        <dbReference type="Proteomes" id="UP000182719"/>
    </source>
</evidence>
<sequence>MPSRWDYLFETKPIPLIDHLLEEVSKLLVKDLGNWPPPVQEVDLDTGGTFAPLFLEPSARPAPAVYAEALRLSHWEIAREFDAYDDYMRNKRYLERGLAPTDRLSLLFLNRWLVEQMLGLGEGTEGRVTRPMMRLILGKVETKLRQAPPSPSGLLL</sequence>
<keyword evidence="2" id="KW-1185">Reference proteome</keyword>
<evidence type="ECO:0000313" key="1">
    <source>
        <dbReference type="EMBL" id="SEL50726.1"/>
    </source>
</evidence>
<dbReference type="OrthoDB" id="5382122at2"/>
<accession>A0A1H7QRY1</accession>
<dbReference type="EMBL" id="FOAP01000006">
    <property type="protein sequence ID" value="SEL50726.1"/>
    <property type="molecule type" value="Genomic_DNA"/>
</dbReference>
<gene>
    <name evidence="1" type="ORF">SAMN05444354_106251</name>
</gene>
<dbReference type="Proteomes" id="UP000182719">
    <property type="component" value="Unassembled WGS sequence"/>
</dbReference>
<name>A0A1H7QRY1_STIAU</name>
<dbReference type="AlphaFoldDB" id="A0A1H7QRY1"/>
<dbReference type="RefSeq" id="WP_075006940.1">
    <property type="nucleotide sequence ID" value="NZ_FOAP01000006.1"/>
</dbReference>
<proteinExistence type="predicted"/>
<protein>
    <submittedName>
        <fullName evidence="1">Uncharacterized protein</fullName>
    </submittedName>
</protein>
<reference evidence="2" key="1">
    <citation type="submission" date="2016-10" db="EMBL/GenBank/DDBJ databases">
        <authorList>
            <person name="Varghese N."/>
            <person name="Submissions S."/>
        </authorList>
    </citation>
    <scope>NUCLEOTIDE SEQUENCE [LARGE SCALE GENOMIC DNA]</scope>
    <source>
        <strain evidence="2">DSM 17044</strain>
    </source>
</reference>